<dbReference type="GO" id="GO:0051377">
    <property type="term" value="F:mannose-ethanolamine phosphotransferase activity"/>
    <property type="evidence" value="ECO:0007669"/>
    <property type="project" value="UniProtKB-UniRule"/>
</dbReference>
<protein>
    <recommendedName>
        <fullName evidence="4 7">GPI ethanolamine phosphate transferase 1</fullName>
        <ecNumber evidence="7">2.-.-.-</ecNumber>
    </recommendedName>
</protein>
<keyword evidence="7" id="KW-0472">Membrane</keyword>
<evidence type="ECO:0000256" key="6">
    <source>
        <dbReference type="ARBA" id="ARBA00022824"/>
    </source>
</evidence>
<dbReference type="GO" id="GO:0006506">
    <property type="term" value="P:GPI anchor biosynthetic process"/>
    <property type="evidence" value="ECO:0007669"/>
    <property type="project" value="UniProtKB-KW"/>
</dbReference>
<feature type="transmembrane region" description="Helical" evidence="7">
    <location>
        <begin position="718"/>
        <end position="741"/>
    </location>
</feature>
<keyword evidence="6 7" id="KW-0256">Endoplasmic reticulum</keyword>
<feature type="transmembrane region" description="Helical" evidence="7">
    <location>
        <begin position="337"/>
        <end position="358"/>
    </location>
</feature>
<dbReference type="InterPro" id="IPR017852">
    <property type="entry name" value="GPI_EtnP_transferase_1_C"/>
</dbReference>
<dbReference type="EMBL" id="JARGDH010000002">
    <property type="protein sequence ID" value="KAL0276805.1"/>
    <property type="molecule type" value="Genomic_DNA"/>
</dbReference>
<dbReference type="PANTHER" id="PTHR12250">
    <property type="entry name" value="PHOSPHATIDYLINOSITOL GLYCAN, CLASS N"/>
    <property type="match status" value="1"/>
</dbReference>
<sequence>MGRRVIRVVLFLALLTEQDIHYPPSNEPVLNWNTALCERLVLILANGLRDDFLEQGATPYLKRISNKTGSFAKVKVEGFLGMGTALKTVMTGLPAHSPTFFWTRSLRYRTILDYHPCKCVFGSLPLEKEPDCFVMGNAEDEAFRYLEDVADVKGEQDCTYVLNFDFDGFTENEYRQRLAVLDTHVRKMTEMLALKWNQYSTVFLLTSARGWSMWNRTSGTPDVPLLIWGNGILHINSDRSLHLPDVSLLVNMLTGVSFPPGAIGHVPTYFLNVSSAVKFHILLYNLEHLKLTSGIETEELDYHRPTPEDTENMANIHQSIEMFLDTLNSLRRQQATFSALVCVVCLILMKPLYLVVVVRETISVKGWMVPVVAVSTFTTYHLISQMVLLSVLVTFLASLLFCIAASVVSAMRREGFRTYLFALTGSVVLVVFFFIGSLSTIFLLSMAVFFWPFLSRLHHRVNRRILGLWVFSFILLVFLSYFPVIGRTPIRNLVNIGVFAYVIVFLLIFRLFKRAVDSQIRITISGLISSVIQEPIMIVISSAYHSMYNPLFSWGFLIFSFWSFKDVSGTLLERLLKRFLMLLIPFHLLSTRHETFFYLGMTGLLLSWLFLENCAQRSVFSYRPSVFGIVEPAELITEGVGMKHYRQVFFFLFFCFLSYFAVGNVPFVYTYDLNVARPFGGLLPSVFVILKFLIPYYMIVQSFITLSLLQSRDPNPAFLLSLFFSDVVGACLILSSFLYFGFLDIDVSHYIIQQVITIAVTLLYMIGRTVG</sequence>
<dbReference type="EC" id="2.-.-.-" evidence="7"/>
<dbReference type="GO" id="GO:0005789">
    <property type="term" value="C:endoplasmic reticulum membrane"/>
    <property type="evidence" value="ECO:0007669"/>
    <property type="project" value="UniProtKB-SubCell"/>
</dbReference>
<dbReference type="SUPFAM" id="SSF53649">
    <property type="entry name" value="Alkaline phosphatase-like"/>
    <property type="match status" value="1"/>
</dbReference>
<evidence type="ECO:0000256" key="3">
    <source>
        <dbReference type="ARBA" id="ARBA00008400"/>
    </source>
</evidence>
<feature type="transmembrane region" description="Helical" evidence="7">
    <location>
        <begin position="681"/>
        <end position="706"/>
    </location>
</feature>
<proteinExistence type="inferred from homology"/>
<evidence type="ECO:0000313" key="10">
    <source>
        <dbReference type="EMBL" id="KAL0276805.1"/>
    </source>
</evidence>
<feature type="transmembrane region" description="Helical" evidence="7">
    <location>
        <begin position="648"/>
        <end position="669"/>
    </location>
</feature>
<reference evidence="10" key="1">
    <citation type="journal article" date="2024" name="Gigascience">
        <title>Chromosome-level genome of the poultry shaft louse Menopon gallinae provides insight into the host-switching and adaptive evolution of parasitic lice.</title>
        <authorList>
            <person name="Xu Y."/>
            <person name="Ma L."/>
            <person name="Liu S."/>
            <person name="Liang Y."/>
            <person name="Liu Q."/>
            <person name="He Z."/>
            <person name="Tian L."/>
            <person name="Duan Y."/>
            <person name="Cai W."/>
            <person name="Li H."/>
            <person name="Song F."/>
        </authorList>
    </citation>
    <scope>NUCLEOTIDE SEQUENCE</scope>
    <source>
        <strain evidence="10">Cailab_2023a</strain>
    </source>
</reference>
<organism evidence="10">
    <name type="scientific">Menopon gallinae</name>
    <name type="common">poultry shaft louse</name>
    <dbReference type="NCBI Taxonomy" id="328185"/>
    <lineage>
        <taxon>Eukaryota</taxon>
        <taxon>Metazoa</taxon>
        <taxon>Ecdysozoa</taxon>
        <taxon>Arthropoda</taxon>
        <taxon>Hexapoda</taxon>
        <taxon>Insecta</taxon>
        <taxon>Pterygota</taxon>
        <taxon>Neoptera</taxon>
        <taxon>Paraneoptera</taxon>
        <taxon>Psocodea</taxon>
        <taxon>Troctomorpha</taxon>
        <taxon>Phthiraptera</taxon>
        <taxon>Amblycera</taxon>
        <taxon>Menoponidae</taxon>
        <taxon>Menopon</taxon>
    </lineage>
</organism>
<keyword evidence="8" id="KW-0732">Signal</keyword>
<accession>A0AAW2I5Q5</accession>
<comment type="similarity">
    <text evidence="3 7">Belongs to the PIGG/PIGN/PIGO family. PIGN subfamily.</text>
</comment>
<keyword evidence="7" id="KW-0808">Transferase</keyword>
<comment type="pathway">
    <text evidence="2 7">Glycolipid biosynthesis; glycosylphosphatidylinositol-anchor biosynthesis.</text>
</comment>
<evidence type="ECO:0000256" key="1">
    <source>
        <dbReference type="ARBA" id="ARBA00004477"/>
    </source>
</evidence>
<feature type="chain" id="PRO_5043498028" description="GPI ethanolamine phosphate transferase 1" evidence="8">
    <location>
        <begin position="22"/>
        <end position="771"/>
    </location>
</feature>
<dbReference type="InterPro" id="IPR017850">
    <property type="entry name" value="Alkaline_phosphatase_core_sf"/>
</dbReference>
<feature type="domain" description="GPI ethanolamine phosphate transferase 1 C-terminal" evidence="9">
    <location>
        <begin position="416"/>
        <end position="729"/>
    </location>
</feature>
<comment type="caution">
    <text evidence="10">The sequence shown here is derived from an EMBL/GenBank/DDBJ whole genome shotgun (WGS) entry which is preliminary data.</text>
</comment>
<feature type="transmembrane region" description="Helical" evidence="7">
    <location>
        <begin position="551"/>
        <end position="568"/>
    </location>
</feature>
<keyword evidence="5 7" id="KW-0337">GPI-anchor biosynthesis</keyword>
<keyword evidence="7" id="KW-0812">Transmembrane</keyword>
<feature type="transmembrane region" description="Helical" evidence="7">
    <location>
        <begin position="465"/>
        <end position="486"/>
    </location>
</feature>
<evidence type="ECO:0000256" key="2">
    <source>
        <dbReference type="ARBA" id="ARBA00004687"/>
    </source>
</evidence>
<evidence type="ECO:0000256" key="4">
    <source>
        <dbReference type="ARBA" id="ARBA00020831"/>
    </source>
</evidence>
<keyword evidence="7" id="KW-1133">Transmembrane helix</keyword>
<evidence type="ECO:0000256" key="8">
    <source>
        <dbReference type="SAM" id="SignalP"/>
    </source>
</evidence>
<feature type="transmembrane region" description="Helical" evidence="7">
    <location>
        <begin position="387"/>
        <end position="408"/>
    </location>
</feature>
<feature type="transmembrane region" description="Helical" evidence="7">
    <location>
        <begin position="420"/>
        <end position="453"/>
    </location>
</feature>
<feature type="transmembrane region" description="Helical" evidence="7">
    <location>
        <begin position="747"/>
        <end position="766"/>
    </location>
</feature>
<feature type="transmembrane region" description="Helical" evidence="7">
    <location>
        <begin position="596"/>
        <end position="615"/>
    </location>
</feature>
<feature type="transmembrane region" description="Helical" evidence="7">
    <location>
        <begin position="524"/>
        <end position="545"/>
    </location>
</feature>
<evidence type="ECO:0000256" key="5">
    <source>
        <dbReference type="ARBA" id="ARBA00022502"/>
    </source>
</evidence>
<dbReference type="PANTHER" id="PTHR12250:SF0">
    <property type="entry name" value="GPI ETHANOLAMINE PHOSPHATE TRANSFERASE 1"/>
    <property type="match status" value="1"/>
</dbReference>
<gene>
    <name evidence="10" type="ORF">PYX00_004296</name>
</gene>
<comment type="subcellular location">
    <subcellularLocation>
        <location evidence="1 7">Endoplasmic reticulum membrane</location>
        <topology evidence="1 7">Multi-pass membrane protein</topology>
    </subcellularLocation>
</comment>
<comment type="function">
    <text evidence="7">Ethanolamine phosphate transferase involved in glycosylphosphatidylinositol-anchor biosynthesis. Transfers ethanolamine phosphate to the first alpha-1,4-linked mannose of the glycosylphosphatidylinositol precursor of GPI-anchor.</text>
</comment>
<dbReference type="Gene3D" id="3.40.720.10">
    <property type="entry name" value="Alkaline Phosphatase, subunit A"/>
    <property type="match status" value="1"/>
</dbReference>
<dbReference type="AlphaFoldDB" id="A0AAW2I5Q5"/>
<evidence type="ECO:0000256" key="7">
    <source>
        <dbReference type="RuleBase" id="RU367138"/>
    </source>
</evidence>
<dbReference type="InterPro" id="IPR007070">
    <property type="entry name" value="GPI_EtnP_transferase_1"/>
</dbReference>
<feature type="signal peptide" evidence="8">
    <location>
        <begin position="1"/>
        <end position="21"/>
    </location>
</feature>
<feature type="transmembrane region" description="Helical" evidence="7">
    <location>
        <begin position="492"/>
        <end position="512"/>
    </location>
</feature>
<evidence type="ECO:0000259" key="9">
    <source>
        <dbReference type="Pfam" id="PF04987"/>
    </source>
</evidence>
<dbReference type="Pfam" id="PF04987">
    <property type="entry name" value="PigN"/>
    <property type="match status" value="1"/>
</dbReference>
<name>A0AAW2I5Q5_9NEOP</name>